<organism evidence="2 3">
    <name type="scientific">Companilactobacillus mishanensis</name>
    <dbReference type="NCBI Taxonomy" id="2486008"/>
    <lineage>
        <taxon>Bacteria</taxon>
        <taxon>Bacillati</taxon>
        <taxon>Bacillota</taxon>
        <taxon>Bacilli</taxon>
        <taxon>Lactobacillales</taxon>
        <taxon>Lactobacillaceae</taxon>
        <taxon>Companilactobacillus</taxon>
    </lineage>
</organism>
<gene>
    <name evidence="2" type="ORF">FHL03_03840</name>
</gene>
<evidence type="ECO:0000313" key="3">
    <source>
        <dbReference type="Proteomes" id="UP000436655"/>
    </source>
</evidence>
<keyword evidence="3" id="KW-1185">Reference proteome</keyword>
<dbReference type="RefSeq" id="WP_125704848.1">
    <property type="nucleotide sequence ID" value="NZ_JBHTOO010000023.1"/>
</dbReference>
<comment type="caution">
    <text evidence="2">The sequence shown here is derived from an EMBL/GenBank/DDBJ whole genome shotgun (WGS) entry which is preliminary data.</text>
</comment>
<name>A0ABW9P5R3_9LACO</name>
<feature type="transmembrane region" description="Helical" evidence="1">
    <location>
        <begin position="6"/>
        <end position="28"/>
    </location>
</feature>
<keyword evidence="1" id="KW-0472">Membrane</keyword>
<keyword evidence="1" id="KW-0812">Transmembrane</keyword>
<dbReference type="EMBL" id="VDFN01000002">
    <property type="protein sequence ID" value="MQS44614.1"/>
    <property type="molecule type" value="Genomic_DNA"/>
</dbReference>
<accession>A0ABW9P5R3</accession>
<proteinExistence type="predicted"/>
<dbReference type="Proteomes" id="UP000436655">
    <property type="component" value="Unassembled WGS sequence"/>
</dbReference>
<sequence length="211" mass="24726">MDIINVAFKIYLIMILTVILIPILGILFDSFFRKVNKKTFVRINNLDQQETVLNQKQKDVDSKAKNLQVEQKHFDKKVKNFEVEKANFEIISRQQNEKYDKLIKNWSQSVQPVMINAQQDVLKRVTSDISFATSPFLKELKSYKGYLSKNVDFRVPPIVVDEIRHLIFENFKSSNSFKYVNESFNNSVGIGYNPVLTAWELYRLYGDDIVE</sequence>
<keyword evidence="1" id="KW-1133">Transmembrane helix</keyword>
<reference evidence="2 3" key="1">
    <citation type="journal article" date="2019" name="Syst. Appl. Microbiol.">
        <title>Polyphasic characterization of two novel Lactobacillus spp. isolated from blown salami packages: Description of Lactobacillus halodurans sp. nov. and Lactobacillus salsicarnum sp. nov.</title>
        <authorList>
            <person name="Schuster J.A."/>
            <person name="Klingl A."/>
            <person name="Vogel R.F."/>
            <person name="Ehrmann M.A."/>
        </authorList>
    </citation>
    <scope>NUCLEOTIDE SEQUENCE [LARGE SCALE GENOMIC DNA]</scope>
    <source>
        <strain evidence="2 3">TMW 1.2098</strain>
    </source>
</reference>
<evidence type="ECO:0000313" key="2">
    <source>
        <dbReference type="EMBL" id="MQS44614.1"/>
    </source>
</evidence>
<protein>
    <submittedName>
        <fullName evidence="2">DUF3450 domain-containing protein</fullName>
    </submittedName>
</protein>
<evidence type="ECO:0000256" key="1">
    <source>
        <dbReference type="SAM" id="Phobius"/>
    </source>
</evidence>